<reference evidence="10 11" key="1">
    <citation type="journal article" date="2019" name="Nat. Microbiol.">
        <title>Mediterranean grassland soil C-N compound turnover is dependent on rainfall and depth, and is mediated by genomically divergent microorganisms.</title>
        <authorList>
            <person name="Diamond S."/>
            <person name="Andeer P.F."/>
            <person name="Li Z."/>
            <person name="Crits-Christoph A."/>
            <person name="Burstein D."/>
            <person name="Anantharaman K."/>
            <person name="Lane K.R."/>
            <person name="Thomas B.C."/>
            <person name="Pan C."/>
            <person name="Northen T.R."/>
            <person name="Banfield J.F."/>
        </authorList>
    </citation>
    <scope>NUCLEOTIDE SEQUENCE [LARGE SCALE GENOMIC DNA]</scope>
    <source>
        <strain evidence="10">WS_9</strain>
    </source>
</reference>
<dbReference type="FunFam" id="1.10.10.10:FF:000018">
    <property type="entry name" value="DNA-binding response regulator ResD"/>
    <property type="match status" value="1"/>
</dbReference>
<evidence type="ECO:0000313" key="10">
    <source>
        <dbReference type="EMBL" id="TMQ62899.1"/>
    </source>
</evidence>
<evidence type="ECO:0000256" key="5">
    <source>
        <dbReference type="ARBA" id="ARBA00023163"/>
    </source>
</evidence>
<dbReference type="GO" id="GO:0032993">
    <property type="term" value="C:protein-DNA complex"/>
    <property type="evidence" value="ECO:0007669"/>
    <property type="project" value="TreeGrafter"/>
</dbReference>
<dbReference type="InterPro" id="IPR036388">
    <property type="entry name" value="WH-like_DNA-bd_sf"/>
</dbReference>
<evidence type="ECO:0000256" key="1">
    <source>
        <dbReference type="ARBA" id="ARBA00022553"/>
    </source>
</evidence>
<keyword evidence="1 6" id="KW-0597">Phosphoprotein</keyword>
<name>A0A538TH03_UNCEI</name>
<keyword evidence="2" id="KW-0902">Two-component regulatory system</keyword>
<comment type="caution">
    <text evidence="10">The sequence shown here is derived from an EMBL/GenBank/DDBJ whole genome shotgun (WGS) entry which is preliminary data.</text>
</comment>
<dbReference type="SUPFAM" id="SSF52172">
    <property type="entry name" value="CheY-like"/>
    <property type="match status" value="1"/>
</dbReference>
<dbReference type="Proteomes" id="UP000317691">
    <property type="component" value="Unassembled WGS sequence"/>
</dbReference>
<evidence type="ECO:0000313" key="11">
    <source>
        <dbReference type="Proteomes" id="UP000317691"/>
    </source>
</evidence>
<evidence type="ECO:0000256" key="3">
    <source>
        <dbReference type="ARBA" id="ARBA00023015"/>
    </source>
</evidence>
<proteinExistence type="predicted"/>
<dbReference type="SMART" id="SM00448">
    <property type="entry name" value="REC"/>
    <property type="match status" value="1"/>
</dbReference>
<dbReference type="SMART" id="SM00862">
    <property type="entry name" value="Trans_reg_C"/>
    <property type="match status" value="1"/>
</dbReference>
<keyword evidence="3" id="KW-0805">Transcription regulation</keyword>
<dbReference type="PROSITE" id="PS50110">
    <property type="entry name" value="RESPONSE_REGULATORY"/>
    <property type="match status" value="1"/>
</dbReference>
<dbReference type="Gene3D" id="6.10.250.690">
    <property type="match status" value="1"/>
</dbReference>
<feature type="DNA-binding region" description="OmpR/PhoB-type" evidence="7">
    <location>
        <begin position="126"/>
        <end position="225"/>
    </location>
</feature>
<feature type="modified residue" description="4-aspartylphosphate" evidence="6">
    <location>
        <position position="53"/>
    </location>
</feature>
<dbReference type="InterPro" id="IPR011006">
    <property type="entry name" value="CheY-like_superfamily"/>
</dbReference>
<keyword evidence="4 7" id="KW-0238">DNA-binding</keyword>
<keyword evidence="5" id="KW-0804">Transcription</keyword>
<evidence type="ECO:0000256" key="2">
    <source>
        <dbReference type="ARBA" id="ARBA00023012"/>
    </source>
</evidence>
<protein>
    <submittedName>
        <fullName evidence="10">Response regulator transcription factor</fullName>
    </submittedName>
</protein>
<dbReference type="SUPFAM" id="SSF46894">
    <property type="entry name" value="C-terminal effector domain of the bipartite response regulators"/>
    <property type="match status" value="1"/>
</dbReference>
<dbReference type="GO" id="GO:0005829">
    <property type="term" value="C:cytosol"/>
    <property type="evidence" value="ECO:0007669"/>
    <property type="project" value="TreeGrafter"/>
</dbReference>
<dbReference type="InterPro" id="IPR039420">
    <property type="entry name" value="WalR-like"/>
</dbReference>
<dbReference type="GO" id="GO:0000156">
    <property type="term" value="F:phosphorelay response regulator activity"/>
    <property type="evidence" value="ECO:0007669"/>
    <property type="project" value="TreeGrafter"/>
</dbReference>
<dbReference type="Pfam" id="PF00486">
    <property type="entry name" value="Trans_reg_C"/>
    <property type="match status" value="1"/>
</dbReference>
<dbReference type="InterPro" id="IPR001789">
    <property type="entry name" value="Sig_transdc_resp-reg_receiver"/>
</dbReference>
<dbReference type="CDD" id="cd00383">
    <property type="entry name" value="trans_reg_C"/>
    <property type="match status" value="1"/>
</dbReference>
<dbReference type="PANTHER" id="PTHR48111:SF4">
    <property type="entry name" value="DNA-BINDING DUAL TRANSCRIPTIONAL REGULATOR OMPR"/>
    <property type="match status" value="1"/>
</dbReference>
<accession>A0A538TH03</accession>
<evidence type="ECO:0000256" key="7">
    <source>
        <dbReference type="PROSITE-ProRule" id="PRU01091"/>
    </source>
</evidence>
<dbReference type="InterPro" id="IPR016032">
    <property type="entry name" value="Sig_transdc_resp-reg_C-effctor"/>
</dbReference>
<sequence>MSQQVLIVEDDGRIAELIVRNLEAAGYTCHHSADGGRALADFVRLKPALVVLDLGLAGVDGLEVTRRIRKESDVPILIVTARSSESDKVLGFEVGADDYITKPFSTAELIARVRALLRRSTGAVREQTLTLAGLTIDPARRTVDRNGTPVPLTTLEFDLLYFLASRPGRVFSREALLEHVWGSGRVVDDRSIDSLVSRVRRKVEPDPAKPRYVETVWGAGYRFSEPGAP</sequence>
<organism evidence="10 11">
    <name type="scientific">Eiseniibacteriota bacterium</name>
    <dbReference type="NCBI Taxonomy" id="2212470"/>
    <lineage>
        <taxon>Bacteria</taxon>
        <taxon>Candidatus Eiseniibacteriota</taxon>
    </lineage>
</organism>
<evidence type="ECO:0000256" key="6">
    <source>
        <dbReference type="PROSITE-ProRule" id="PRU00169"/>
    </source>
</evidence>
<evidence type="ECO:0000259" key="8">
    <source>
        <dbReference type="PROSITE" id="PS50110"/>
    </source>
</evidence>
<dbReference type="InterPro" id="IPR001867">
    <property type="entry name" value="OmpR/PhoB-type_DNA-bd"/>
</dbReference>
<dbReference type="Gene3D" id="3.40.50.2300">
    <property type="match status" value="1"/>
</dbReference>
<dbReference type="PROSITE" id="PS51755">
    <property type="entry name" value="OMPR_PHOB"/>
    <property type="match status" value="1"/>
</dbReference>
<feature type="domain" description="OmpR/PhoB-type" evidence="9">
    <location>
        <begin position="126"/>
        <end position="225"/>
    </location>
</feature>
<dbReference type="Gene3D" id="1.10.10.10">
    <property type="entry name" value="Winged helix-like DNA-binding domain superfamily/Winged helix DNA-binding domain"/>
    <property type="match status" value="1"/>
</dbReference>
<dbReference type="GO" id="GO:0000976">
    <property type="term" value="F:transcription cis-regulatory region binding"/>
    <property type="evidence" value="ECO:0007669"/>
    <property type="project" value="TreeGrafter"/>
</dbReference>
<evidence type="ECO:0000259" key="9">
    <source>
        <dbReference type="PROSITE" id="PS51755"/>
    </source>
</evidence>
<evidence type="ECO:0000256" key="4">
    <source>
        <dbReference type="ARBA" id="ARBA00023125"/>
    </source>
</evidence>
<gene>
    <name evidence="10" type="ORF">E6K79_11630</name>
</gene>
<dbReference type="GO" id="GO:0006355">
    <property type="term" value="P:regulation of DNA-templated transcription"/>
    <property type="evidence" value="ECO:0007669"/>
    <property type="project" value="InterPro"/>
</dbReference>
<dbReference type="EMBL" id="VBOZ01000035">
    <property type="protein sequence ID" value="TMQ62899.1"/>
    <property type="molecule type" value="Genomic_DNA"/>
</dbReference>
<dbReference type="PANTHER" id="PTHR48111">
    <property type="entry name" value="REGULATOR OF RPOS"/>
    <property type="match status" value="1"/>
</dbReference>
<dbReference type="Pfam" id="PF00072">
    <property type="entry name" value="Response_reg"/>
    <property type="match status" value="1"/>
</dbReference>
<dbReference type="CDD" id="cd17574">
    <property type="entry name" value="REC_OmpR"/>
    <property type="match status" value="1"/>
</dbReference>
<dbReference type="AlphaFoldDB" id="A0A538TH03"/>
<feature type="domain" description="Response regulatory" evidence="8">
    <location>
        <begin position="4"/>
        <end position="117"/>
    </location>
</feature>